<dbReference type="InterPro" id="IPR050111">
    <property type="entry name" value="C-type_lectin/snaclec_domain"/>
</dbReference>
<name>A0A3Q4HN07_NEOBR</name>
<dbReference type="GeneTree" id="ENSGT01030000234575"/>
<dbReference type="InterPro" id="IPR001304">
    <property type="entry name" value="C-type_lectin-like"/>
</dbReference>
<dbReference type="SMART" id="SM00034">
    <property type="entry name" value="CLECT"/>
    <property type="match status" value="1"/>
</dbReference>
<dbReference type="Pfam" id="PF00059">
    <property type="entry name" value="Lectin_C"/>
    <property type="match status" value="1"/>
</dbReference>
<accession>A0A3Q4HN07</accession>
<dbReference type="InterPro" id="IPR016186">
    <property type="entry name" value="C-type_lectin-like/link_sf"/>
</dbReference>
<dbReference type="AlphaFoldDB" id="A0A3Q4HN07"/>
<evidence type="ECO:0000313" key="5">
    <source>
        <dbReference type="Proteomes" id="UP000261580"/>
    </source>
</evidence>
<feature type="domain" description="C-type lectin" evidence="3">
    <location>
        <begin position="24"/>
        <end position="142"/>
    </location>
</feature>
<evidence type="ECO:0000256" key="1">
    <source>
        <dbReference type="ARBA" id="ARBA00022734"/>
    </source>
</evidence>
<evidence type="ECO:0000256" key="2">
    <source>
        <dbReference type="ARBA" id="ARBA00023157"/>
    </source>
</evidence>
<reference evidence="4" key="1">
    <citation type="submission" date="2025-08" db="UniProtKB">
        <authorList>
            <consortium name="Ensembl"/>
        </authorList>
    </citation>
    <scope>IDENTIFICATION</scope>
</reference>
<dbReference type="InterPro" id="IPR018378">
    <property type="entry name" value="C-type_lectin_CS"/>
</dbReference>
<dbReference type="InterPro" id="IPR016187">
    <property type="entry name" value="CTDL_fold"/>
</dbReference>
<evidence type="ECO:0000259" key="3">
    <source>
        <dbReference type="PROSITE" id="PS50041"/>
    </source>
</evidence>
<dbReference type="InterPro" id="IPR033989">
    <property type="entry name" value="CD209-like_CTLD"/>
</dbReference>
<keyword evidence="2" id="KW-1015">Disulfide bond</keyword>
<keyword evidence="5" id="KW-1185">Reference proteome</keyword>
<dbReference type="PROSITE" id="PS00615">
    <property type="entry name" value="C_TYPE_LECTIN_1"/>
    <property type="match status" value="1"/>
</dbReference>
<dbReference type="GO" id="GO:0030246">
    <property type="term" value="F:carbohydrate binding"/>
    <property type="evidence" value="ECO:0007669"/>
    <property type="project" value="UniProtKB-KW"/>
</dbReference>
<dbReference type="Ensembl" id="ENSNBRT00000025593.1">
    <property type="protein sequence ID" value="ENSNBRP00000024940.1"/>
    <property type="gene ID" value="ENSNBRG00000019071.1"/>
</dbReference>
<dbReference type="SUPFAM" id="SSF56436">
    <property type="entry name" value="C-type lectin-like"/>
    <property type="match status" value="1"/>
</dbReference>
<keyword evidence="1" id="KW-0430">Lectin</keyword>
<dbReference type="Gene3D" id="3.10.100.10">
    <property type="entry name" value="Mannose-Binding Protein A, subunit A"/>
    <property type="match status" value="1"/>
</dbReference>
<proteinExistence type="predicted"/>
<dbReference type="PROSITE" id="PS50041">
    <property type="entry name" value="C_TYPE_LECTIN_2"/>
    <property type="match status" value="1"/>
</dbReference>
<dbReference type="PANTHER" id="PTHR22803">
    <property type="entry name" value="MANNOSE, PHOSPHOLIPASE, LECTIN RECEPTOR RELATED"/>
    <property type="match status" value="1"/>
</dbReference>
<reference evidence="4" key="2">
    <citation type="submission" date="2025-09" db="UniProtKB">
        <authorList>
            <consortium name="Ensembl"/>
        </authorList>
    </citation>
    <scope>IDENTIFICATION</scope>
</reference>
<dbReference type="CDD" id="cd03590">
    <property type="entry name" value="CLECT_DC-SIGN_like"/>
    <property type="match status" value="1"/>
</dbReference>
<evidence type="ECO:0000313" key="4">
    <source>
        <dbReference type="Ensembl" id="ENSNBRP00000024940.1"/>
    </source>
</evidence>
<protein>
    <recommendedName>
        <fullName evidence="3">C-type lectin domain-containing protein</fullName>
    </recommendedName>
</protein>
<organism evidence="4 5">
    <name type="scientific">Neolamprologus brichardi</name>
    <name type="common">Fairy cichlid</name>
    <name type="synonym">Lamprologus brichardi</name>
    <dbReference type="NCBI Taxonomy" id="32507"/>
    <lineage>
        <taxon>Eukaryota</taxon>
        <taxon>Metazoa</taxon>
        <taxon>Chordata</taxon>
        <taxon>Craniata</taxon>
        <taxon>Vertebrata</taxon>
        <taxon>Euteleostomi</taxon>
        <taxon>Actinopterygii</taxon>
        <taxon>Neopterygii</taxon>
        <taxon>Teleostei</taxon>
        <taxon>Neoteleostei</taxon>
        <taxon>Acanthomorphata</taxon>
        <taxon>Ovalentaria</taxon>
        <taxon>Cichlomorphae</taxon>
        <taxon>Cichliformes</taxon>
        <taxon>Cichlidae</taxon>
        <taxon>African cichlids</taxon>
        <taxon>Pseudocrenilabrinae</taxon>
        <taxon>Lamprologini</taxon>
        <taxon>Neolamprologus</taxon>
    </lineage>
</organism>
<dbReference type="OMA" id="DCAHITI"/>
<dbReference type="Proteomes" id="UP000261580">
    <property type="component" value="Unassembled WGS sequence"/>
</dbReference>
<dbReference type="Bgee" id="ENSNBRG00000019071">
    <property type="expression patterns" value="Expressed in testis"/>
</dbReference>
<sequence>KKNSLLIVGPIRSYKTCPVGWSSFNHSCYLLSESFGSWDAARRDCRGREADLVVIDSPEEEEYLTRLTKTPTWIGLHDKEEEGKWKWVDGTPLILKYWADGQPDNGGGNPLWGEEDCAQIRTFDNTLWNDISCRNSLPWVCEKIP</sequence>
<dbReference type="STRING" id="32507.ENSNBRP00000024940"/>